<evidence type="ECO:0000259" key="1">
    <source>
        <dbReference type="Pfam" id="PF00462"/>
    </source>
</evidence>
<accession>A0A3C1KGV4</accession>
<dbReference type="GO" id="GO:0045454">
    <property type="term" value="P:cell redox homeostasis"/>
    <property type="evidence" value="ECO:0007669"/>
    <property type="project" value="TreeGrafter"/>
</dbReference>
<evidence type="ECO:0000313" key="3">
    <source>
        <dbReference type="Proteomes" id="UP000257479"/>
    </source>
</evidence>
<dbReference type="SUPFAM" id="SSF52833">
    <property type="entry name" value="Thioredoxin-like"/>
    <property type="match status" value="1"/>
</dbReference>
<dbReference type="PROSITE" id="PS51354">
    <property type="entry name" value="GLUTAREDOXIN_2"/>
    <property type="match status" value="1"/>
</dbReference>
<proteinExistence type="predicted"/>
<dbReference type="PANTHER" id="PTHR34386">
    <property type="entry name" value="GLUTAREDOXIN"/>
    <property type="match status" value="1"/>
</dbReference>
<comment type="caution">
    <text evidence="2">The sequence shown here is derived from an EMBL/GenBank/DDBJ whole genome shotgun (WGS) entry which is preliminary data.</text>
</comment>
<gene>
    <name evidence="2" type="ORF">DCP95_15385</name>
</gene>
<feature type="domain" description="Glutaredoxin" evidence="1">
    <location>
        <begin position="11"/>
        <end position="66"/>
    </location>
</feature>
<dbReference type="InterPro" id="IPR002109">
    <property type="entry name" value="Glutaredoxin"/>
</dbReference>
<dbReference type="Gene3D" id="3.40.30.10">
    <property type="entry name" value="Glutaredoxin"/>
    <property type="match status" value="1"/>
</dbReference>
<reference evidence="2 3" key="1">
    <citation type="journal article" date="2018" name="Nat. Biotechnol.">
        <title>A standardized bacterial taxonomy based on genome phylogeny substantially revises the tree of life.</title>
        <authorList>
            <person name="Parks D.H."/>
            <person name="Chuvochina M."/>
            <person name="Waite D.W."/>
            <person name="Rinke C."/>
            <person name="Skarshewski A."/>
            <person name="Chaumeil P.A."/>
            <person name="Hugenholtz P."/>
        </authorList>
    </citation>
    <scope>NUCLEOTIDE SEQUENCE [LARGE SCALE GENOMIC DNA]</scope>
    <source>
        <strain evidence="2">UBA9152</strain>
    </source>
</reference>
<sequence length="111" mass="12057">MSGSTINAIQFYWRPGCGFCARLDRALEHAGIPMAKHNIWEDPADAAIVRSLANGNETVPTIVIDDIGMVNPSADEVITVLSSRAPHLVPEGWEPPQPSRLGQVARRLLSD</sequence>
<dbReference type="Proteomes" id="UP000257479">
    <property type="component" value="Unassembled WGS sequence"/>
</dbReference>
<dbReference type="InterPro" id="IPR036249">
    <property type="entry name" value="Thioredoxin-like_sf"/>
</dbReference>
<protein>
    <submittedName>
        <fullName evidence="2">NrdH-redoxin</fullName>
    </submittedName>
</protein>
<dbReference type="Pfam" id="PF00462">
    <property type="entry name" value="Glutaredoxin"/>
    <property type="match status" value="1"/>
</dbReference>
<name>A0A3C1KGV4_9MICO</name>
<dbReference type="PANTHER" id="PTHR34386:SF1">
    <property type="entry name" value="GLUTAREDOXIN-LIKE PROTEIN NRDH"/>
    <property type="match status" value="1"/>
</dbReference>
<evidence type="ECO:0000313" key="2">
    <source>
        <dbReference type="EMBL" id="HAN25930.1"/>
    </source>
</evidence>
<dbReference type="CDD" id="cd02976">
    <property type="entry name" value="NrdH"/>
    <property type="match status" value="1"/>
</dbReference>
<dbReference type="GO" id="GO:0009055">
    <property type="term" value="F:electron transfer activity"/>
    <property type="evidence" value="ECO:0007669"/>
    <property type="project" value="TreeGrafter"/>
</dbReference>
<dbReference type="EMBL" id="DMNG01000268">
    <property type="protein sequence ID" value="HAN25930.1"/>
    <property type="molecule type" value="Genomic_DNA"/>
</dbReference>
<organism evidence="2 3">
    <name type="scientific">Microbacterium ginsengisoli</name>
    <dbReference type="NCBI Taxonomy" id="400772"/>
    <lineage>
        <taxon>Bacteria</taxon>
        <taxon>Bacillati</taxon>
        <taxon>Actinomycetota</taxon>
        <taxon>Actinomycetes</taxon>
        <taxon>Micrococcales</taxon>
        <taxon>Microbacteriaceae</taxon>
        <taxon>Microbacterium</taxon>
    </lineage>
</organism>
<dbReference type="InterPro" id="IPR051548">
    <property type="entry name" value="Grx-like_ET"/>
</dbReference>
<dbReference type="AlphaFoldDB" id="A0A3C1KGV4"/>